<protein>
    <submittedName>
        <fullName evidence="2">Uncharacterized protein</fullName>
    </submittedName>
</protein>
<sequence>MSRAHRAGVARSCTVRRCRGKVGGAKRRHFDTHVMVSALDAFSASSALIALAEAAEAEAETNKAADVTPRPGEPPLMIGRPSDPISCFELPRRIDIVDRNSEH</sequence>
<dbReference type="EMBL" id="HBEP01023040">
    <property type="protein sequence ID" value="CAD8494528.1"/>
    <property type="molecule type" value="Transcribed_RNA"/>
</dbReference>
<gene>
    <name evidence="2" type="ORF">PANT1444_LOCUS13025</name>
</gene>
<organism evidence="2">
    <name type="scientific">Phaeocystis antarctica</name>
    <dbReference type="NCBI Taxonomy" id="33657"/>
    <lineage>
        <taxon>Eukaryota</taxon>
        <taxon>Haptista</taxon>
        <taxon>Haptophyta</taxon>
        <taxon>Prymnesiophyceae</taxon>
        <taxon>Phaeocystales</taxon>
        <taxon>Phaeocystaceae</taxon>
        <taxon>Phaeocystis</taxon>
    </lineage>
</organism>
<feature type="region of interest" description="Disordered" evidence="1">
    <location>
        <begin position="59"/>
        <end position="84"/>
    </location>
</feature>
<proteinExistence type="predicted"/>
<dbReference type="AlphaFoldDB" id="A0A7S0ETM7"/>
<evidence type="ECO:0000313" key="2">
    <source>
        <dbReference type="EMBL" id="CAD8494528.1"/>
    </source>
</evidence>
<reference evidence="2" key="1">
    <citation type="submission" date="2021-01" db="EMBL/GenBank/DDBJ databases">
        <authorList>
            <person name="Corre E."/>
            <person name="Pelletier E."/>
            <person name="Niang G."/>
            <person name="Scheremetjew M."/>
            <person name="Finn R."/>
            <person name="Kale V."/>
            <person name="Holt S."/>
            <person name="Cochrane G."/>
            <person name="Meng A."/>
            <person name="Brown T."/>
            <person name="Cohen L."/>
        </authorList>
    </citation>
    <scope>NUCLEOTIDE SEQUENCE</scope>
    <source>
        <strain evidence="2">CCMP1374</strain>
    </source>
</reference>
<accession>A0A7S0ETM7</accession>
<name>A0A7S0ETM7_9EUKA</name>
<evidence type="ECO:0000256" key="1">
    <source>
        <dbReference type="SAM" id="MobiDB-lite"/>
    </source>
</evidence>